<reference evidence="1 2" key="1">
    <citation type="submission" date="2022-10" db="EMBL/GenBank/DDBJ databases">
        <title>paucibacter sp. hw8 Genome sequencing.</title>
        <authorList>
            <person name="Park S."/>
        </authorList>
    </citation>
    <scope>NUCLEOTIDE SEQUENCE [LARGE SCALE GENOMIC DNA]</scope>
    <source>
        <strain evidence="2">hw8</strain>
    </source>
</reference>
<gene>
    <name evidence="1" type="ORF">PRZ01_17685</name>
</gene>
<dbReference type="PROSITE" id="PS51257">
    <property type="entry name" value="PROKAR_LIPOPROTEIN"/>
    <property type="match status" value="1"/>
</dbReference>
<organism evidence="1 2">
    <name type="scientific">Roseateles koreensis</name>
    <dbReference type="NCBI Taxonomy" id="2987526"/>
    <lineage>
        <taxon>Bacteria</taxon>
        <taxon>Pseudomonadati</taxon>
        <taxon>Pseudomonadota</taxon>
        <taxon>Betaproteobacteria</taxon>
        <taxon>Burkholderiales</taxon>
        <taxon>Sphaerotilaceae</taxon>
        <taxon>Roseateles</taxon>
    </lineage>
</organism>
<evidence type="ECO:0000313" key="2">
    <source>
        <dbReference type="Proteomes" id="UP001219862"/>
    </source>
</evidence>
<dbReference type="Proteomes" id="UP001219862">
    <property type="component" value="Unassembled WGS sequence"/>
</dbReference>
<evidence type="ECO:0008006" key="3">
    <source>
        <dbReference type="Google" id="ProtNLM"/>
    </source>
</evidence>
<keyword evidence="2" id="KW-1185">Reference proteome</keyword>
<comment type="caution">
    <text evidence="1">The sequence shown here is derived from an EMBL/GenBank/DDBJ whole genome shotgun (WGS) entry which is preliminary data.</text>
</comment>
<protein>
    <recommendedName>
        <fullName evidence="3">Lipoprotein</fullName>
    </recommendedName>
</protein>
<evidence type="ECO:0000313" key="1">
    <source>
        <dbReference type="EMBL" id="MDC8787025.1"/>
    </source>
</evidence>
<proteinExistence type="predicted"/>
<sequence length="442" mass="47333">MKPLLTLTLTLLLTACAGPKYTVDDGRKVDEALLANIRTYGAGEQSLRPAIARTAALHDPGCDKQWELPFAVATAYGWAENDRVAWVRGLGVDERLTVVAVAAGAPMVPGDKLSAIRGQRDDNSEKLLANLAEARDQGKPFGISLVNGRTLTITPFEVCRGYTRLAPPNTPEVQDYHWLLSLHPLEIIQAAPTQDEALWAVLWTQGLSEEGGLRMKAYHYGTQIVGTLYNLATLATGLRGAALAAEAAVNAAKSAASSVASELLKQQLIEQGKNLAAQKIRDGLSDAAQQLSKQQLMNSLQAVAANRSSLFGVARVGATVFDRADQWAFEHAIQLGADPLAGFTLHQKLIERNLVSNGLVFDVERLSAINKIAEAKGLGAEVQAILRGVRPDDLAQDIETMPLASAPQAFSYESASDPGSSRFARGLVNAMLDIPLESGKRP</sequence>
<name>A0ABT5KXA5_9BURK</name>
<dbReference type="EMBL" id="JAQQXS010000019">
    <property type="protein sequence ID" value="MDC8787025.1"/>
    <property type="molecule type" value="Genomic_DNA"/>
</dbReference>
<accession>A0ABT5KXA5</accession>